<evidence type="ECO:0000256" key="1">
    <source>
        <dbReference type="ARBA" id="ARBA00023125"/>
    </source>
</evidence>
<protein>
    <submittedName>
        <fullName evidence="6">Mating type protein MAT2</fullName>
    </submittedName>
</protein>
<keyword evidence="3" id="KW-0539">Nucleus</keyword>
<dbReference type="SUPFAM" id="SSF47095">
    <property type="entry name" value="HMG-box"/>
    <property type="match status" value="1"/>
</dbReference>
<dbReference type="InterPro" id="IPR036910">
    <property type="entry name" value="HMG_box_dom_sf"/>
</dbReference>
<organism evidence="6">
    <name type="scientific">Alternaria zantedeschiae</name>
    <dbReference type="NCBI Taxonomy" id="1132469"/>
    <lineage>
        <taxon>Eukaryota</taxon>
        <taxon>Fungi</taxon>
        <taxon>Dikarya</taxon>
        <taxon>Ascomycota</taxon>
        <taxon>Pezizomycotina</taxon>
        <taxon>Dothideomycetes</taxon>
        <taxon>Pleosporomycetidae</taxon>
        <taxon>Pleosporales</taxon>
        <taxon>Pleosporineae</taxon>
        <taxon>Pleosporaceae</taxon>
        <taxon>Alternaria</taxon>
        <taxon>Alternaria sect. Ulocladioides</taxon>
    </lineage>
</organism>
<dbReference type="PANTHER" id="PTHR10270:SF161">
    <property type="entry name" value="SEX-DETERMINING REGION Y PROTEIN"/>
    <property type="match status" value="1"/>
</dbReference>
<dbReference type="PROSITE" id="PS50118">
    <property type="entry name" value="HMG_BOX_2"/>
    <property type="match status" value="1"/>
</dbReference>
<dbReference type="Pfam" id="PF00505">
    <property type="entry name" value="HMG_box"/>
    <property type="match status" value="1"/>
</dbReference>
<accession>A0A0X7Y9W5</accession>
<reference evidence="6" key="1">
    <citation type="submission" date="2011-01" db="EMBL/GenBank/DDBJ databases">
        <title>Mating type in the apparently asexual genus Ulocladium.</title>
        <authorList>
            <person name="Geng Y."/>
            <person name="Zhang X.G."/>
        </authorList>
    </citation>
    <scope>NUCLEOTIDE SEQUENCE</scope>
    <source>
        <strain evidence="6">CBS 124113</strain>
    </source>
</reference>
<evidence type="ECO:0000256" key="3">
    <source>
        <dbReference type="PROSITE-ProRule" id="PRU00267"/>
    </source>
</evidence>
<dbReference type="EMBL" id="HQ906737">
    <property type="protein sequence ID" value="AEZ02223.1"/>
    <property type="molecule type" value="Genomic_DNA"/>
</dbReference>
<dbReference type="Gene3D" id="1.10.30.10">
    <property type="entry name" value="High mobility group box domain"/>
    <property type="match status" value="1"/>
</dbReference>
<dbReference type="InterPro" id="IPR009071">
    <property type="entry name" value="HMG_box_dom"/>
</dbReference>
<dbReference type="GO" id="GO:0005634">
    <property type="term" value="C:nucleus"/>
    <property type="evidence" value="ECO:0007669"/>
    <property type="project" value="UniProtKB-UniRule"/>
</dbReference>
<keyword evidence="1 3" id="KW-0238">DNA-binding</keyword>
<dbReference type="GO" id="GO:0000978">
    <property type="term" value="F:RNA polymerase II cis-regulatory region sequence-specific DNA binding"/>
    <property type="evidence" value="ECO:0007669"/>
    <property type="project" value="TreeGrafter"/>
</dbReference>
<evidence type="ECO:0000259" key="5">
    <source>
        <dbReference type="PROSITE" id="PS50118"/>
    </source>
</evidence>
<evidence type="ECO:0000256" key="2">
    <source>
        <dbReference type="ARBA" id="ARBA00023163"/>
    </source>
</evidence>
<dbReference type="SMART" id="SM00398">
    <property type="entry name" value="HMG"/>
    <property type="match status" value="1"/>
</dbReference>
<dbReference type="GO" id="GO:0000122">
    <property type="term" value="P:negative regulation of transcription by RNA polymerase II"/>
    <property type="evidence" value="ECO:0007669"/>
    <property type="project" value="TreeGrafter"/>
</dbReference>
<sequence length="342" mass="37870">MNAEIYRTIAAIRGEPQIVIDVVDRFDTALLTCTDGWTRGDNMVILPDNLPILFGNGVVELFKRALAEKAGLPIDLTPMESANNSHTLVKMPKNNGLSPQVQSNALSVQTPGSDYTAIDMDVLAAAMKKAPRPMNCWIIFRDAMHKQLKAEFPNLTVQEISTRCSEIWKGLTPEGKEPWQAAAQSAKEEHLRQHPDYKYSPRKPGEKKKRQSRKAKRASAVATAPEVLNFQLTSNIETASPRLTCKSALPVNDVTANVGNAFTNDFAQLFEPANVFDTFAQDSVSVDLAYCSESFRHGRLDEEFGMDFNIDATFALLDDEAFAFRDGADGDAILPAFFQDTY</sequence>
<feature type="region of interest" description="Disordered" evidence="4">
    <location>
        <begin position="176"/>
        <end position="219"/>
    </location>
</feature>
<feature type="DNA-binding region" description="HMG box" evidence="3">
    <location>
        <begin position="130"/>
        <end position="198"/>
    </location>
</feature>
<dbReference type="PANTHER" id="PTHR10270">
    <property type="entry name" value="SOX TRANSCRIPTION FACTOR"/>
    <property type="match status" value="1"/>
</dbReference>
<feature type="compositionally biased region" description="Basic residues" evidence="4">
    <location>
        <begin position="205"/>
        <end position="217"/>
    </location>
</feature>
<dbReference type="CDD" id="cd01389">
    <property type="entry name" value="HMG-box_ROX1-like"/>
    <property type="match status" value="1"/>
</dbReference>
<evidence type="ECO:0000313" key="6">
    <source>
        <dbReference type="EMBL" id="AEZ02223.1"/>
    </source>
</evidence>
<dbReference type="GO" id="GO:0001228">
    <property type="term" value="F:DNA-binding transcription activator activity, RNA polymerase II-specific"/>
    <property type="evidence" value="ECO:0007669"/>
    <property type="project" value="TreeGrafter"/>
</dbReference>
<keyword evidence="2" id="KW-0804">Transcription</keyword>
<dbReference type="GO" id="GO:0030154">
    <property type="term" value="P:cell differentiation"/>
    <property type="evidence" value="ECO:0007669"/>
    <property type="project" value="TreeGrafter"/>
</dbReference>
<dbReference type="AlphaFoldDB" id="A0A0X7Y9W5"/>
<feature type="compositionally biased region" description="Basic and acidic residues" evidence="4">
    <location>
        <begin position="186"/>
        <end position="199"/>
    </location>
</feature>
<evidence type="ECO:0000256" key="4">
    <source>
        <dbReference type="SAM" id="MobiDB-lite"/>
    </source>
</evidence>
<dbReference type="InterPro" id="IPR050140">
    <property type="entry name" value="SRY-related_HMG-box_TF-like"/>
</dbReference>
<proteinExistence type="predicted"/>
<name>A0A0X7Y9W5_9PLEO</name>
<gene>
    <name evidence="6" type="primary">MAT1-2-1</name>
</gene>
<feature type="domain" description="HMG box" evidence="5">
    <location>
        <begin position="130"/>
        <end position="198"/>
    </location>
</feature>